<feature type="signal peptide" evidence="1">
    <location>
        <begin position="1"/>
        <end position="19"/>
    </location>
</feature>
<evidence type="ECO:0000259" key="2">
    <source>
        <dbReference type="Pfam" id="PF13472"/>
    </source>
</evidence>
<dbReference type="Pfam" id="PF13472">
    <property type="entry name" value="Lipase_GDSL_2"/>
    <property type="match status" value="1"/>
</dbReference>
<dbReference type="InterPro" id="IPR051532">
    <property type="entry name" value="Ester_Hydrolysis_Enzymes"/>
</dbReference>
<dbReference type="Gene3D" id="3.40.50.1110">
    <property type="entry name" value="SGNH hydrolase"/>
    <property type="match status" value="1"/>
</dbReference>
<accession>A0A7W5H3K5</accession>
<dbReference type="PANTHER" id="PTHR30383">
    <property type="entry name" value="THIOESTERASE 1/PROTEASE 1/LYSOPHOSPHOLIPASE L1"/>
    <property type="match status" value="1"/>
</dbReference>
<gene>
    <name evidence="3" type="ORF">FHX64_002902</name>
</gene>
<keyword evidence="1" id="KW-0732">Signal</keyword>
<evidence type="ECO:0000256" key="1">
    <source>
        <dbReference type="SAM" id="SignalP"/>
    </source>
</evidence>
<dbReference type="GO" id="GO:0004622">
    <property type="term" value="F:phosphatidylcholine lysophospholipase activity"/>
    <property type="evidence" value="ECO:0007669"/>
    <property type="project" value="TreeGrafter"/>
</dbReference>
<dbReference type="InterPro" id="IPR036514">
    <property type="entry name" value="SGNH_hydro_sf"/>
</dbReference>
<dbReference type="SUPFAM" id="SSF52266">
    <property type="entry name" value="SGNH hydrolase"/>
    <property type="match status" value="1"/>
</dbReference>
<dbReference type="AlphaFoldDB" id="A0A7W5H3K5"/>
<comment type="caution">
    <text evidence="3">The sequence shown here is derived from an EMBL/GenBank/DDBJ whole genome shotgun (WGS) entry which is preliminary data.</text>
</comment>
<name>A0A7W5H3K5_9PORP</name>
<sequence length="219" mass="25062">MKTVLVSIFVLCNVWLLQANPHQYSTFYYQRATLFAQLPVYSSDIIFLGNSITNGCEWSELFNNKHVKNRGISGDIVQGVYDRLEPILKGQPEKIFLLIGINDLARGTSPDSVVRGIHKIADRVKRESPRTKLFIQSLLPVNNTFSTFKDHTSKGQEVIDTNKMLQALCLKKHLTYIDLYDSFKEPGDDKMNPKYTNDGLHLLGPGYLLWKKIIIPYIR</sequence>
<evidence type="ECO:0000313" key="3">
    <source>
        <dbReference type="EMBL" id="MBB3188704.1"/>
    </source>
</evidence>
<organism evidence="3 4">
    <name type="scientific">Microbacter margulisiae</name>
    <dbReference type="NCBI Taxonomy" id="1350067"/>
    <lineage>
        <taxon>Bacteria</taxon>
        <taxon>Pseudomonadati</taxon>
        <taxon>Bacteroidota</taxon>
        <taxon>Bacteroidia</taxon>
        <taxon>Bacteroidales</taxon>
        <taxon>Porphyromonadaceae</taxon>
        <taxon>Microbacter</taxon>
    </lineage>
</organism>
<protein>
    <submittedName>
        <fullName evidence="3">Lysophospholipase L1-like esterase</fullName>
    </submittedName>
</protein>
<dbReference type="InterPro" id="IPR013830">
    <property type="entry name" value="SGNH_hydro"/>
</dbReference>
<dbReference type="EMBL" id="JACHYB010000002">
    <property type="protein sequence ID" value="MBB3188704.1"/>
    <property type="molecule type" value="Genomic_DNA"/>
</dbReference>
<feature type="domain" description="SGNH hydrolase-type esterase" evidence="2">
    <location>
        <begin position="47"/>
        <end position="207"/>
    </location>
</feature>
<dbReference type="Proteomes" id="UP000544222">
    <property type="component" value="Unassembled WGS sequence"/>
</dbReference>
<keyword evidence="4" id="KW-1185">Reference proteome</keyword>
<dbReference type="RefSeq" id="WP_183414432.1">
    <property type="nucleotide sequence ID" value="NZ_JACHYB010000002.1"/>
</dbReference>
<evidence type="ECO:0000313" key="4">
    <source>
        <dbReference type="Proteomes" id="UP000544222"/>
    </source>
</evidence>
<dbReference type="PANTHER" id="PTHR30383:SF5">
    <property type="entry name" value="SGNH HYDROLASE-TYPE ESTERASE DOMAIN-CONTAINING PROTEIN"/>
    <property type="match status" value="1"/>
</dbReference>
<proteinExistence type="predicted"/>
<feature type="chain" id="PRO_5031366206" evidence="1">
    <location>
        <begin position="20"/>
        <end position="219"/>
    </location>
</feature>
<reference evidence="3 4" key="1">
    <citation type="submission" date="2020-08" db="EMBL/GenBank/DDBJ databases">
        <title>Genomic Encyclopedia of Type Strains, Phase IV (KMG-IV): sequencing the most valuable type-strain genomes for metagenomic binning, comparative biology and taxonomic classification.</title>
        <authorList>
            <person name="Goeker M."/>
        </authorList>
    </citation>
    <scope>NUCLEOTIDE SEQUENCE [LARGE SCALE GENOMIC DNA]</scope>
    <source>
        <strain evidence="3 4">DSM 27471</strain>
    </source>
</reference>